<dbReference type="OrthoDB" id="8936163at2759"/>
<comment type="subcellular location">
    <subcellularLocation>
        <location evidence="1">Membrane</location>
        <topology evidence="1">Multi-pass membrane protein</topology>
    </subcellularLocation>
</comment>
<evidence type="ECO:0000256" key="5">
    <source>
        <dbReference type="ARBA" id="ARBA00023136"/>
    </source>
</evidence>
<feature type="transmembrane region" description="Helical" evidence="6">
    <location>
        <begin position="169"/>
        <end position="195"/>
    </location>
</feature>
<feature type="transmembrane region" description="Helical" evidence="6">
    <location>
        <begin position="113"/>
        <end position="134"/>
    </location>
</feature>
<feature type="transmembrane region" description="Helical" evidence="6">
    <location>
        <begin position="229"/>
        <end position="249"/>
    </location>
</feature>
<evidence type="ECO:0000256" key="4">
    <source>
        <dbReference type="ARBA" id="ARBA00022989"/>
    </source>
</evidence>
<dbReference type="Pfam" id="PF04103">
    <property type="entry name" value="CD20"/>
    <property type="match status" value="1"/>
</dbReference>
<accession>A0A2D0QLN4</accession>
<keyword evidence="3 6" id="KW-0812">Transmembrane</keyword>
<keyword evidence="5 6" id="KW-0472">Membrane</keyword>
<evidence type="ECO:0000256" key="2">
    <source>
        <dbReference type="ARBA" id="ARBA00009565"/>
    </source>
</evidence>
<comment type="similarity">
    <text evidence="2">Belongs to the MS4A family.</text>
</comment>
<dbReference type="InterPro" id="IPR007237">
    <property type="entry name" value="CD20-like"/>
</dbReference>
<evidence type="ECO:0000256" key="6">
    <source>
        <dbReference type="SAM" id="Phobius"/>
    </source>
</evidence>
<evidence type="ECO:0000313" key="8">
    <source>
        <dbReference type="Proteomes" id="UP000221080"/>
    </source>
</evidence>
<dbReference type="GeneID" id="108262798"/>
<dbReference type="Proteomes" id="UP000221080">
    <property type="component" value="Chromosome 3"/>
</dbReference>
<dbReference type="InterPro" id="IPR030417">
    <property type="entry name" value="MS4A"/>
</dbReference>
<feature type="transmembrane region" description="Helical" evidence="6">
    <location>
        <begin position="140"/>
        <end position="162"/>
    </location>
</feature>
<protein>
    <submittedName>
        <fullName evidence="9">Transmembrane protein 176 isoform X1</fullName>
    </submittedName>
</protein>
<evidence type="ECO:0000256" key="3">
    <source>
        <dbReference type="ARBA" id="ARBA00022692"/>
    </source>
</evidence>
<keyword evidence="7" id="KW-0732">Signal</keyword>
<organism evidence="8 9">
    <name type="scientific">Ictalurus punctatus</name>
    <name type="common">Channel catfish</name>
    <name type="synonym">Silurus punctatus</name>
    <dbReference type="NCBI Taxonomy" id="7998"/>
    <lineage>
        <taxon>Eukaryota</taxon>
        <taxon>Metazoa</taxon>
        <taxon>Chordata</taxon>
        <taxon>Craniata</taxon>
        <taxon>Vertebrata</taxon>
        <taxon>Euteleostomi</taxon>
        <taxon>Actinopterygii</taxon>
        <taxon>Neopterygii</taxon>
        <taxon>Teleostei</taxon>
        <taxon>Ostariophysi</taxon>
        <taxon>Siluriformes</taxon>
        <taxon>Ictaluridae</taxon>
        <taxon>Ictalurus</taxon>
    </lineage>
</organism>
<gene>
    <name evidence="9" type="primary">tmem176</name>
</gene>
<reference evidence="8" key="1">
    <citation type="journal article" date="2016" name="Nat. Commun.">
        <title>The channel catfish genome sequence provides insights into the evolution of scale formation in teleosts.</title>
        <authorList>
            <person name="Liu Z."/>
            <person name="Liu S."/>
            <person name="Yao J."/>
            <person name="Bao L."/>
            <person name="Zhang J."/>
            <person name="Li Y."/>
            <person name="Jiang C."/>
            <person name="Sun L."/>
            <person name="Wang R."/>
            <person name="Zhang Y."/>
            <person name="Zhou T."/>
            <person name="Zeng Q."/>
            <person name="Fu Q."/>
            <person name="Gao S."/>
            <person name="Li N."/>
            <person name="Koren S."/>
            <person name="Jiang Y."/>
            <person name="Zimin A."/>
            <person name="Xu P."/>
            <person name="Phillippy A.M."/>
            <person name="Geng X."/>
            <person name="Song L."/>
            <person name="Sun F."/>
            <person name="Li C."/>
            <person name="Wang X."/>
            <person name="Chen A."/>
            <person name="Jin Y."/>
            <person name="Yuan Z."/>
            <person name="Yang Y."/>
            <person name="Tan S."/>
            <person name="Peatman E."/>
            <person name="Lu J."/>
            <person name="Qin Z."/>
            <person name="Dunham R."/>
            <person name="Li Z."/>
            <person name="Sonstegard T."/>
            <person name="Feng J."/>
            <person name="Danzmann R.G."/>
            <person name="Schroeder S."/>
            <person name="Scheffler B."/>
            <person name="Duke M.V."/>
            <person name="Ballard L."/>
            <person name="Kucuktas H."/>
            <person name="Kaltenboeck L."/>
            <person name="Liu H."/>
            <person name="Armbruster J."/>
            <person name="Xie Y."/>
            <person name="Kirby M.L."/>
            <person name="Tian Y."/>
            <person name="Flanagan M.E."/>
            <person name="Mu W."/>
            <person name="Waldbieser G.C."/>
        </authorList>
    </citation>
    <scope>NUCLEOTIDE SEQUENCE [LARGE SCALE GENOMIC DNA]</scope>
    <source>
        <strain evidence="8">SDA103</strain>
    </source>
</reference>
<keyword evidence="4 6" id="KW-1133">Transmembrane helix</keyword>
<evidence type="ECO:0000256" key="1">
    <source>
        <dbReference type="ARBA" id="ARBA00004141"/>
    </source>
</evidence>
<dbReference type="RefSeq" id="XP_017318626.2">
    <property type="nucleotide sequence ID" value="XM_017463137.3"/>
</dbReference>
<proteinExistence type="inferred from homology"/>
<feature type="chain" id="PRO_5037892476" evidence="7">
    <location>
        <begin position="24"/>
        <end position="262"/>
    </location>
</feature>
<dbReference type="PANTHER" id="PTHR23320">
    <property type="entry name" value="MEMBRANE-SPANNING 4-DOMAINS SUBFAMILY A MS4A -RELATED"/>
    <property type="match status" value="1"/>
</dbReference>
<dbReference type="CTD" id="571908"/>
<name>A0A2D0QLN4_ICTPU</name>
<evidence type="ECO:0000256" key="7">
    <source>
        <dbReference type="SAM" id="SignalP"/>
    </source>
</evidence>
<dbReference type="AlphaFoldDB" id="A0A2D0QLN4"/>
<keyword evidence="8" id="KW-1185">Reference proteome</keyword>
<dbReference type="GO" id="GO:0016020">
    <property type="term" value="C:membrane"/>
    <property type="evidence" value="ECO:0007669"/>
    <property type="project" value="UniProtKB-SubCell"/>
</dbReference>
<reference evidence="9" key="2">
    <citation type="submission" date="2025-08" db="UniProtKB">
        <authorList>
            <consortium name="RefSeq"/>
        </authorList>
    </citation>
    <scope>IDENTIFICATION</scope>
    <source>
        <tissue evidence="9">Blood</tissue>
    </source>
</reference>
<dbReference type="PANTHER" id="PTHR23320:SF129">
    <property type="entry name" value="MEMBRANE-SPANNING 4-DOMAINS SUBFAMILY A MEMBER 15"/>
    <property type="match status" value="1"/>
</dbReference>
<evidence type="ECO:0000313" key="9">
    <source>
        <dbReference type="RefSeq" id="XP_017318626.2"/>
    </source>
</evidence>
<feature type="signal peptide" evidence="7">
    <location>
        <begin position="1"/>
        <end position="23"/>
    </location>
</feature>
<sequence>MGGTLCVCGCVCVCVCFIKSLSGSFCSLDIVEILERSEDFTTFVAPDPNLGILDERWECTLDRMPVHHRHQTRMALTVSSDLSVNVTTDQNVIKLTDKQEVLKKSIQKGEPKSIGISQVMLGFLIISYSVPLLSAKLTEVVIFGVPWWSGISFVIAGAVALVMEKHNNISLVFTCMVFTVLAAVISVIAVIFYIIDIMRNPQSLCNRNSANTCDDEYYVTRLSVEVKSILMSLSMVQTAISSAFAFILYKERQNYNNYLLVN</sequence>